<sequence length="109" mass="12209">MDRHPHTSGNSIFRQNIALLALVSLALLLVDMVFGFLGVLGGAMLALVSMTSWLVLAGYWLNTLKPPSQTWIRFLMRGVVRILMMYLVLPMVLMLFVVTLVEFGRFLPG</sequence>
<evidence type="ECO:0000313" key="2">
    <source>
        <dbReference type="EMBL" id="RKQ95326.1"/>
    </source>
</evidence>
<accession>A0A495D1F6</accession>
<dbReference type="RefSeq" id="WP_075190952.1">
    <property type="nucleotide sequence ID" value="NZ_RBIM01000007.1"/>
</dbReference>
<name>A0A495D1F6_9PROT</name>
<keyword evidence="1" id="KW-0472">Membrane</keyword>
<reference evidence="2 3" key="1">
    <citation type="submission" date="2018-10" db="EMBL/GenBank/DDBJ databases">
        <title>Genomic Encyclopedia of Type Strains, Phase IV (KMG-IV): sequencing the most valuable type-strain genomes for metagenomic binning, comparative biology and taxonomic classification.</title>
        <authorList>
            <person name="Goeker M."/>
        </authorList>
    </citation>
    <scope>NUCLEOTIDE SEQUENCE [LARGE SCALE GENOMIC DNA]</scope>
    <source>
        <strain evidence="2 3">DSM 4734</strain>
    </source>
</reference>
<protein>
    <submittedName>
        <fullName evidence="2">Uncharacterized protein</fullName>
    </submittedName>
</protein>
<evidence type="ECO:0000256" key="1">
    <source>
        <dbReference type="SAM" id="Phobius"/>
    </source>
</evidence>
<dbReference type="OrthoDB" id="9995871at2"/>
<keyword evidence="1" id="KW-1133">Transmembrane helix</keyword>
<evidence type="ECO:0000313" key="3">
    <source>
        <dbReference type="Proteomes" id="UP000273675"/>
    </source>
</evidence>
<gene>
    <name evidence="2" type="ORF">C7435_3018</name>
</gene>
<dbReference type="EMBL" id="RBIM01000007">
    <property type="protein sequence ID" value="RKQ95326.1"/>
    <property type="molecule type" value="Genomic_DNA"/>
</dbReference>
<feature type="transmembrane region" description="Helical" evidence="1">
    <location>
        <begin position="36"/>
        <end position="61"/>
    </location>
</feature>
<organism evidence="2 3">
    <name type="scientific">Maricaulis maris</name>
    <dbReference type="NCBI Taxonomy" id="74318"/>
    <lineage>
        <taxon>Bacteria</taxon>
        <taxon>Pseudomonadati</taxon>
        <taxon>Pseudomonadota</taxon>
        <taxon>Alphaproteobacteria</taxon>
        <taxon>Maricaulales</taxon>
        <taxon>Maricaulaceae</taxon>
        <taxon>Maricaulis</taxon>
    </lineage>
</organism>
<dbReference type="AlphaFoldDB" id="A0A495D1F6"/>
<dbReference type="Proteomes" id="UP000273675">
    <property type="component" value="Unassembled WGS sequence"/>
</dbReference>
<comment type="caution">
    <text evidence="2">The sequence shown here is derived from an EMBL/GenBank/DDBJ whole genome shotgun (WGS) entry which is preliminary data.</text>
</comment>
<keyword evidence="1" id="KW-0812">Transmembrane</keyword>
<feature type="transmembrane region" description="Helical" evidence="1">
    <location>
        <begin position="82"/>
        <end position="101"/>
    </location>
</feature>
<feature type="transmembrane region" description="Helical" evidence="1">
    <location>
        <begin position="12"/>
        <end position="30"/>
    </location>
</feature>
<proteinExistence type="predicted"/>